<evidence type="ECO:0000313" key="1">
    <source>
        <dbReference type="EMBL" id="MFC3637002.1"/>
    </source>
</evidence>
<evidence type="ECO:0000313" key="2">
    <source>
        <dbReference type="Proteomes" id="UP001595704"/>
    </source>
</evidence>
<reference evidence="2" key="1">
    <citation type="journal article" date="2019" name="Int. J. Syst. Evol. Microbiol.">
        <title>The Global Catalogue of Microorganisms (GCM) 10K type strain sequencing project: providing services to taxonomists for standard genome sequencing and annotation.</title>
        <authorList>
            <consortium name="The Broad Institute Genomics Platform"/>
            <consortium name="The Broad Institute Genome Sequencing Center for Infectious Disease"/>
            <person name="Wu L."/>
            <person name="Ma J."/>
        </authorList>
    </citation>
    <scope>NUCLEOTIDE SEQUENCE [LARGE SCALE GENOMIC DNA]</scope>
    <source>
        <strain evidence="2">KCTC 42282</strain>
    </source>
</reference>
<organism evidence="1 2">
    <name type="scientific">Camelimonas fluminis</name>
    <dbReference type="NCBI Taxonomy" id="1576911"/>
    <lineage>
        <taxon>Bacteria</taxon>
        <taxon>Pseudomonadati</taxon>
        <taxon>Pseudomonadota</taxon>
        <taxon>Alphaproteobacteria</taxon>
        <taxon>Hyphomicrobiales</taxon>
        <taxon>Chelatococcaceae</taxon>
        <taxon>Camelimonas</taxon>
    </lineage>
</organism>
<dbReference type="InterPro" id="IPR027417">
    <property type="entry name" value="P-loop_NTPase"/>
</dbReference>
<evidence type="ECO:0008006" key="3">
    <source>
        <dbReference type="Google" id="ProtNLM"/>
    </source>
</evidence>
<dbReference type="RefSeq" id="WP_191318069.1">
    <property type="nucleotide sequence ID" value="NZ_BNCG01000002.1"/>
</dbReference>
<comment type="caution">
    <text evidence="1">The sequence shown here is derived from an EMBL/GenBank/DDBJ whole genome shotgun (WGS) entry which is preliminary data.</text>
</comment>
<proteinExistence type="predicted"/>
<dbReference type="SUPFAM" id="SSF52540">
    <property type="entry name" value="P-loop containing nucleoside triphosphate hydrolases"/>
    <property type="match status" value="1"/>
</dbReference>
<keyword evidence="2" id="KW-1185">Reference proteome</keyword>
<dbReference type="EMBL" id="JBHRYC010000026">
    <property type="protein sequence ID" value="MFC3637002.1"/>
    <property type="molecule type" value="Genomic_DNA"/>
</dbReference>
<gene>
    <name evidence="1" type="ORF">ACFONL_06345</name>
</gene>
<accession>A0ABV7UE74</accession>
<protein>
    <recommendedName>
        <fullName evidence="3">Dephospho-CoA kinase</fullName>
    </recommendedName>
</protein>
<sequence length="194" mass="20588">MLIGLMGYAGVGKSTVARILCAEHGFVAPHIASPIKTMLGALLRSTGYDAQTVARFVDGDLKREIIPELGVTATEAQQTIGDWGRVCRPDLWLSLWLAKADAIIAAGGRVVQESVRFADEATAIKARGGILIEVRRPGFGPLSAHASEAVPSAGDIILDNCNCPTDLARQCACSIGNLCLQTPRFKGHFGTFAR</sequence>
<dbReference type="Proteomes" id="UP001595704">
    <property type="component" value="Unassembled WGS sequence"/>
</dbReference>
<name>A0ABV7UE74_9HYPH</name>
<dbReference type="Gene3D" id="3.40.50.300">
    <property type="entry name" value="P-loop containing nucleotide triphosphate hydrolases"/>
    <property type="match status" value="1"/>
</dbReference>